<evidence type="ECO:0000313" key="18">
    <source>
        <dbReference type="Proteomes" id="UP000078397"/>
    </source>
</evidence>
<evidence type="ECO:0000256" key="6">
    <source>
        <dbReference type="ARBA" id="ARBA00022723"/>
    </source>
</evidence>
<dbReference type="KEGG" id="pchm:VFPPC_04017"/>
<comment type="subcellular location">
    <subcellularLocation>
        <location evidence="2">Cell membrane</location>
        <topology evidence="2">Multi-pass membrane protein</topology>
    </subcellularLocation>
</comment>
<dbReference type="AlphaFoldDB" id="A0A179FPZ1"/>
<protein>
    <recommendedName>
        <fullName evidence="14">sn-1-specific diacylglycerol lipase</fullName>
        <ecNumber evidence="14">3.1.1.116</ecNumber>
    </recommendedName>
</protein>
<evidence type="ECO:0000256" key="14">
    <source>
        <dbReference type="ARBA" id="ARBA00026104"/>
    </source>
</evidence>
<organism evidence="17 18">
    <name type="scientific">Pochonia chlamydosporia 170</name>
    <dbReference type="NCBI Taxonomy" id="1380566"/>
    <lineage>
        <taxon>Eukaryota</taxon>
        <taxon>Fungi</taxon>
        <taxon>Dikarya</taxon>
        <taxon>Ascomycota</taxon>
        <taxon>Pezizomycotina</taxon>
        <taxon>Sordariomycetes</taxon>
        <taxon>Hypocreomycetidae</taxon>
        <taxon>Hypocreales</taxon>
        <taxon>Clavicipitaceae</taxon>
        <taxon>Pochonia</taxon>
    </lineage>
</organism>
<keyword evidence="7" id="KW-0378">Hydrolase</keyword>
<accession>A0A179FPZ1</accession>
<feature type="domain" description="Fungal lipase-type" evidence="16">
    <location>
        <begin position="171"/>
        <end position="327"/>
    </location>
</feature>
<evidence type="ECO:0000256" key="12">
    <source>
        <dbReference type="ARBA" id="ARBA00023136"/>
    </source>
</evidence>
<dbReference type="Gene3D" id="3.40.50.1820">
    <property type="entry name" value="alpha/beta hydrolase"/>
    <property type="match status" value="1"/>
</dbReference>
<dbReference type="InterPro" id="IPR029058">
    <property type="entry name" value="AB_hydrolase_fold"/>
</dbReference>
<evidence type="ECO:0000259" key="16">
    <source>
        <dbReference type="Pfam" id="PF01764"/>
    </source>
</evidence>
<evidence type="ECO:0000313" key="17">
    <source>
        <dbReference type="EMBL" id="OAQ67654.1"/>
    </source>
</evidence>
<evidence type="ECO:0000256" key="4">
    <source>
        <dbReference type="ARBA" id="ARBA00022553"/>
    </source>
</evidence>
<evidence type="ECO:0000256" key="2">
    <source>
        <dbReference type="ARBA" id="ARBA00004651"/>
    </source>
</evidence>
<dbReference type="PANTHER" id="PTHR45792">
    <property type="entry name" value="DIACYLGLYCEROL LIPASE HOMOLOG-RELATED"/>
    <property type="match status" value="1"/>
</dbReference>
<keyword evidence="8" id="KW-0106">Calcium</keyword>
<evidence type="ECO:0000256" key="7">
    <source>
        <dbReference type="ARBA" id="ARBA00022801"/>
    </source>
</evidence>
<gene>
    <name evidence="17" type="ORF">VFPPC_04017</name>
</gene>
<keyword evidence="18" id="KW-1185">Reference proteome</keyword>
<dbReference type="GO" id="GO:0016298">
    <property type="term" value="F:lipase activity"/>
    <property type="evidence" value="ECO:0007669"/>
    <property type="project" value="TreeGrafter"/>
</dbReference>
<keyword evidence="9" id="KW-0442">Lipid degradation</keyword>
<evidence type="ECO:0000256" key="8">
    <source>
        <dbReference type="ARBA" id="ARBA00022837"/>
    </source>
</evidence>
<evidence type="ECO:0000256" key="11">
    <source>
        <dbReference type="ARBA" id="ARBA00023098"/>
    </source>
</evidence>
<evidence type="ECO:0000256" key="1">
    <source>
        <dbReference type="ARBA" id="ARBA00001913"/>
    </source>
</evidence>
<dbReference type="EMBL" id="LSBJ02000003">
    <property type="protein sequence ID" value="OAQ67654.1"/>
    <property type="molecule type" value="Genomic_DNA"/>
</dbReference>
<evidence type="ECO:0000256" key="15">
    <source>
        <dbReference type="SAM" id="MobiDB-lite"/>
    </source>
</evidence>
<comment type="caution">
    <text evidence="17">The sequence shown here is derived from an EMBL/GenBank/DDBJ whole genome shotgun (WGS) entry which is preliminary data.</text>
</comment>
<dbReference type="OrthoDB" id="438440at2759"/>
<dbReference type="Proteomes" id="UP000078397">
    <property type="component" value="Unassembled WGS sequence"/>
</dbReference>
<proteinExistence type="predicted"/>
<keyword evidence="5" id="KW-0812">Transmembrane</keyword>
<dbReference type="RefSeq" id="XP_018144504.1">
    <property type="nucleotide sequence ID" value="XM_018283434.1"/>
</dbReference>
<dbReference type="CDD" id="cd00519">
    <property type="entry name" value="Lipase_3"/>
    <property type="match status" value="1"/>
</dbReference>
<dbReference type="PANTHER" id="PTHR45792:SF8">
    <property type="entry name" value="DIACYLGLYCEROL LIPASE-ALPHA"/>
    <property type="match status" value="1"/>
</dbReference>
<evidence type="ECO:0000256" key="3">
    <source>
        <dbReference type="ARBA" id="ARBA00022475"/>
    </source>
</evidence>
<keyword evidence="6" id="KW-0479">Metal-binding</keyword>
<dbReference type="InterPro" id="IPR052214">
    <property type="entry name" value="DAG_Lipase-Related"/>
</dbReference>
<keyword evidence="3" id="KW-1003">Cell membrane</keyword>
<comment type="cofactor">
    <cofactor evidence="1">
        <name>Ca(2+)</name>
        <dbReference type="ChEBI" id="CHEBI:29108"/>
    </cofactor>
</comment>
<name>A0A179FPZ1_METCM</name>
<sequence>MSSTDREQKKSRRPPTVLGSSGFGAGLSADVSGASGSNNAAAAFHQVANASKQLDRYFQSLDGEGARFAKILEQSRWREKAAACSNSSFEDCSLAEATLEQSHCQLVRLAAVSAVKVYAKEATKDLVPDEFSVFSIPANINAESLGGSVKATNIWLYIPNDSTSGSTNVIVVAIRGSVTYHDWLVNLNNGGGRPVQDPFLGVDEVGTPYSAHPGFLECAKAMKTKVFELIHQFCSNNFAAEVRSKPTLLFTGHSAGGAVAAMLYTHLLNCDPVLDDIHMSAALKTAFGAVHCITFGAPPITTKPLLPSQAGSLLLSIINDGDPVPRADKEYIDALLRLFSNDMPEEGTKYVLPPRVFFNAGAEIITLVDGRLLRPSEFGKGSLAETLMGDKRAHSMLEYRRRLEL</sequence>
<evidence type="ECO:0000256" key="5">
    <source>
        <dbReference type="ARBA" id="ARBA00022692"/>
    </source>
</evidence>
<evidence type="ECO:0000256" key="10">
    <source>
        <dbReference type="ARBA" id="ARBA00022989"/>
    </source>
</evidence>
<dbReference type="GO" id="GO:0046872">
    <property type="term" value="F:metal ion binding"/>
    <property type="evidence" value="ECO:0007669"/>
    <property type="project" value="UniProtKB-KW"/>
</dbReference>
<dbReference type="STRING" id="1380566.A0A179FPZ1"/>
<comment type="catalytic activity">
    <reaction evidence="13">
        <text>a 1,2-diacyl-sn-glycerol + H2O = a 2-acylglycerol + a fatty acid + H(+)</text>
        <dbReference type="Rhea" id="RHEA:33275"/>
        <dbReference type="ChEBI" id="CHEBI:15377"/>
        <dbReference type="ChEBI" id="CHEBI:15378"/>
        <dbReference type="ChEBI" id="CHEBI:17389"/>
        <dbReference type="ChEBI" id="CHEBI:17815"/>
        <dbReference type="ChEBI" id="CHEBI:28868"/>
        <dbReference type="EC" id="3.1.1.116"/>
    </reaction>
    <physiologicalReaction direction="left-to-right" evidence="13">
        <dbReference type="Rhea" id="RHEA:33276"/>
    </physiologicalReaction>
</comment>
<reference evidence="17 18" key="1">
    <citation type="journal article" date="2016" name="PLoS Pathog.">
        <title>Biosynthesis of antibiotic leucinostatins in bio-control fungus Purpureocillium lilacinum and their inhibition on phytophthora revealed by genome mining.</title>
        <authorList>
            <person name="Wang G."/>
            <person name="Liu Z."/>
            <person name="Lin R."/>
            <person name="Li E."/>
            <person name="Mao Z."/>
            <person name="Ling J."/>
            <person name="Yang Y."/>
            <person name="Yin W.B."/>
            <person name="Xie B."/>
        </authorList>
    </citation>
    <scope>NUCLEOTIDE SEQUENCE [LARGE SCALE GENOMIC DNA]</scope>
    <source>
        <strain evidence="17">170</strain>
    </source>
</reference>
<keyword evidence="4" id="KW-0597">Phosphoprotein</keyword>
<keyword evidence="12" id="KW-0472">Membrane</keyword>
<evidence type="ECO:0000256" key="9">
    <source>
        <dbReference type="ARBA" id="ARBA00022963"/>
    </source>
</evidence>
<dbReference type="GO" id="GO:0005886">
    <property type="term" value="C:plasma membrane"/>
    <property type="evidence" value="ECO:0007669"/>
    <property type="project" value="UniProtKB-SubCell"/>
</dbReference>
<dbReference type="EC" id="3.1.1.116" evidence="14"/>
<dbReference type="SUPFAM" id="SSF53474">
    <property type="entry name" value="alpha/beta-Hydrolases"/>
    <property type="match status" value="1"/>
</dbReference>
<evidence type="ECO:0000256" key="13">
    <source>
        <dbReference type="ARBA" id="ARBA00024531"/>
    </source>
</evidence>
<feature type="region of interest" description="Disordered" evidence="15">
    <location>
        <begin position="1"/>
        <end position="22"/>
    </location>
</feature>
<dbReference type="Pfam" id="PF01764">
    <property type="entry name" value="Lipase_3"/>
    <property type="match status" value="1"/>
</dbReference>
<keyword evidence="11" id="KW-0443">Lipid metabolism</keyword>
<dbReference type="GO" id="GO:0016042">
    <property type="term" value="P:lipid catabolic process"/>
    <property type="evidence" value="ECO:0007669"/>
    <property type="project" value="UniProtKB-KW"/>
</dbReference>
<keyword evidence="10" id="KW-1133">Transmembrane helix</keyword>
<dbReference type="GeneID" id="28847428"/>
<dbReference type="InterPro" id="IPR002921">
    <property type="entry name" value="Fungal_lipase-type"/>
</dbReference>